<dbReference type="AlphaFoldDB" id="A0A4U1BW69"/>
<dbReference type="RefSeq" id="WP_136878307.1">
    <property type="nucleotide sequence ID" value="NZ_SWBO01000014.1"/>
</dbReference>
<reference evidence="2 3" key="1">
    <citation type="submission" date="2019-04" db="EMBL/GenBank/DDBJ databases">
        <title>Pedobacter sp. AR-2-6 sp. nov., isolated from Arctic soil.</title>
        <authorList>
            <person name="Dahal R.H."/>
            <person name="Kim D.-U."/>
        </authorList>
    </citation>
    <scope>NUCLEOTIDE SEQUENCE [LARGE SCALE GENOMIC DNA]</scope>
    <source>
        <strain evidence="2 3">AR-2-6</strain>
    </source>
</reference>
<gene>
    <name evidence="2" type="ORF">FA045_17115</name>
</gene>
<feature type="compositionally biased region" description="Polar residues" evidence="1">
    <location>
        <begin position="37"/>
        <end position="48"/>
    </location>
</feature>
<sequence length="82" mass="9012">MLPTQNEPNGTNENQKRNNVELSSDDKAKLEKEETDYSQNDIAGNASGNLPPEEKEDSEDESATDTDGKGFLGDFAKPQHDD</sequence>
<dbReference type="Proteomes" id="UP000310477">
    <property type="component" value="Unassembled WGS sequence"/>
</dbReference>
<name>A0A4U1BW69_9SPHI</name>
<proteinExistence type="predicted"/>
<evidence type="ECO:0000313" key="2">
    <source>
        <dbReference type="EMBL" id="TKB97108.1"/>
    </source>
</evidence>
<organism evidence="2 3">
    <name type="scientific">Pedobacter cryotolerans</name>
    <dbReference type="NCBI Taxonomy" id="2571270"/>
    <lineage>
        <taxon>Bacteria</taxon>
        <taxon>Pseudomonadati</taxon>
        <taxon>Bacteroidota</taxon>
        <taxon>Sphingobacteriia</taxon>
        <taxon>Sphingobacteriales</taxon>
        <taxon>Sphingobacteriaceae</taxon>
        <taxon>Pedobacter</taxon>
    </lineage>
</organism>
<feature type="region of interest" description="Disordered" evidence="1">
    <location>
        <begin position="1"/>
        <end position="82"/>
    </location>
</feature>
<feature type="compositionally biased region" description="Acidic residues" evidence="1">
    <location>
        <begin position="54"/>
        <end position="64"/>
    </location>
</feature>
<feature type="compositionally biased region" description="Basic and acidic residues" evidence="1">
    <location>
        <begin position="14"/>
        <end position="32"/>
    </location>
</feature>
<protein>
    <submittedName>
        <fullName evidence="2">Uncharacterized protein</fullName>
    </submittedName>
</protein>
<dbReference type="EMBL" id="SWBO01000014">
    <property type="protein sequence ID" value="TKB97108.1"/>
    <property type="molecule type" value="Genomic_DNA"/>
</dbReference>
<feature type="compositionally biased region" description="Polar residues" evidence="1">
    <location>
        <begin position="1"/>
        <end position="13"/>
    </location>
</feature>
<accession>A0A4U1BW69</accession>
<comment type="caution">
    <text evidence="2">The sequence shown here is derived from an EMBL/GenBank/DDBJ whole genome shotgun (WGS) entry which is preliminary data.</text>
</comment>
<keyword evidence="3" id="KW-1185">Reference proteome</keyword>
<evidence type="ECO:0000313" key="3">
    <source>
        <dbReference type="Proteomes" id="UP000310477"/>
    </source>
</evidence>
<evidence type="ECO:0000256" key="1">
    <source>
        <dbReference type="SAM" id="MobiDB-lite"/>
    </source>
</evidence>